<reference evidence="3" key="1">
    <citation type="submission" date="2019-06" db="EMBL/GenBank/DDBJ databases">
        <authorList>
            <person name="Broberg M."/>
        </authorList>
    </citation>
    <scope>NUCLEOTIDE SEQUENCE [LARGE SCALE GENOMIC DNA]</scope>
</reference>
<protein>
    <submittedName>
        <fullName evidence="2">Uncharacterized protein</fullName>
    </submittedName>
</protein>
<comment type="caution">
    <text evidence="2">The sequence shown here is derived from an EMBL/GenBank/DDBJ whole genome shotgun (WGS) entry which is preliminary data.</text>
</comment>
<dbReference type="AlphaFoldDB" id="A0A9N9ZMV2"/>
<dbReference type="Proteomes" id="UP000775872">
    <property type="component" value="Unassembled WGS sequence"/>
</dbReference>
<reference evidence="2 3" key="2">
    <citation type="submission" date="2021-10" db="EMBL/GenBank/DDBJ databases">
        <authorList>
            <person name="Piombo E."/>
        </authorList>
    </citation>
    <scope>NUCLEOTIDE SEQUENCE [LARGE SCALE GENOMIC DNA]</scope>
</reference>
<name>A0A9N9ZMV2_9HYPO</name>
<sequence>MHFIKTVVSIFALSSFAAAHFAEEADAGLSRRALAESAHDEYLAAREEYIEKRELFRRLGGNGTCGKASDGRKHCYKNGVPCGPCASNASNGQYCLCNLRVK</sequence>
<keyword evidence="3" id="KW-1185">Reference proteome</keyword>
<organism evidence="2 3">
    <name type="scientific">Clonostachys solani</name>
    <dbReference type="NCBI Taxonomy" id="160281"/>
    <lineage>
        <taxon>Eukaryota</taxon>
        <taxon>Fungi</taxon>
        <taxon>Dikarya</taxon>
        <taxon>Ascomycota</taxon>
        <taxon>Pezizomycotina</taxon>
        <taxon>Sordariomycetes</taxon>
        <taxon>Hypocreomycetidae</taxon>
        <taxon>Hypocreales</taxon>
        <taxon>Bionectriaceae</taxon>
        <taxon>Clonostachys</taxon>
    </lineage>
</organism>
<dbReference type="OrthoDB" id="5151257at2759"/>
<dbReference type="EMBL" id="CABFOC020000082">
    <property type="protein sequence ID" value="CAH0058504.1"/>
    <property type="molecule type" value="Genomic_DNA"/>
</dbReference>
<proteinExistence type="predicted"/>
<feature type="chain" id="PRO_5040139914" evidence="1">
    <location>
        <begin position="20"/>
        <end position="102"/>
    </location>
</feature>
<evidence type="ECO:0000256" key="1">
    <source>
        <dbReference type="SAM" id="SignalP"/>
    </source>
</evidence>
<feature type="signal peptide" evidence="1">
    <location>
        <begin position="1"/>
        <end position="19"/>
    </location>
</feature>
<keyword evidence="1" id="KW-0732">Signal</keyword>
<evidence type="ECO:0000313" key="2">
    <source>
        <dbReference type="EMBL" id="CAH0058504.1"/>
    </source>
</evidence>
<gene>
    <name evidence="2" type="ORF">CSOL1703_00008987</name>
</gene>
<evidence type="ECO:0000313" key="3">
    <source>
        <dbReference type="Proteomes" id="UP000775872"/>
    </source>
</evidence>
<accession>A0A9N9ZMV2</accession>